<gene>
    <name evidence="1" type="ORF">BEN30_10220</name>
</gene>
<organism evidence="1 2">
    <name type="scientific">Magnetovibrio blakemorei</name>
    <dbReference type="NCBI Taxonomy" id="28181"/>
    <lineage>
        <taxon>Bacteria</taxon>
        <taxon>Pseudomonadati</taxon>
        <taxon>Pseudomonadota</taxon>
        <taxon>Alphaproteobacteria</taxon>
        <taxon>Rhodospirillales</taxon>
        <taxon>Magnetovibrionaceae</taxon>
        <taxon>Magnetovibrio</taxon>
    </lineage>
</organism>
<dbReference type="Proteomes" id="UP000095347">
    <property type="component" value="Unassembled WGS sequence"/>
</dbReference>
<proteinExistence type="predicted"/>
<evidence type="ECO:0000313" key="1">
    <source>
        <dbReference type="EMBL" id="OEJ67143.1"/>
    </source>
</evidence>
<name>A0A1E5Q7N3_9PROT</name>
<comment type="caution">
    <text evidence="1">The sequence shown here is derived from an EMBL/GenBank/DDBJ whole genome shotgun (WGS) entry which is preliminary data.</text>
</comment>
<reference evidence="2" key="1">
    <citation type="submission" date="2016-07" db="EMBL/GenBank/DDBJ databases">
        <authorList>
            <person name="Florea S."/>
            <person name="Webb J.S."/>
            <person name="Jaromczyk J."/>
            <person name="Schardl C.L."/>
        </authorList>
    </citation>
    <scope>NUCLEOTIDE SEQUENCE [LARGE SCALE GENOMIC DNA]</scope>
    <source>
        <strain evidence="2">MV-1</strain>
    </source>
</reference>
<evidence type="ECO:0000313" key="2">
    <source>
        <dbReference type="Proteomes" id="UP000095347"/>
    </source>
</evidence>
<protein>
    <submittedName>
        <fullName evidence="1">Uncharacterized protein</fullName>
    </submittedName>
</protein>
<dbReference type="EMBL" id="MCGG01000025">
    <property type="protein sequence ID" value="OEJ67143.1"/>
    <property type="molecule type" value="Genomic_DNA"/>
</dbReference>
<dbReference type="AlphaFoldDB" id="A0A1E5Q7N3"/>
<dbReference type="STRING" id="28181.BEN30_10220"/>
<keyword evidence="2" id="KW-1185">Reference proteome</keyword>
<sequence length="73" mass="7706">MGANATDISNHDAVNYTIMVTANDVTKTIVLDANSDLAEVCEGCEIFMEDGQIVQAKNTDMVIIAGGELSIAE</sequence>
<accession>A0A1E5Q7N3</accession>